<proteinExistence type="predicted"/>
<dbReference type="RefSeq" id="WP_022862913.1">
    <property type="nucleotide sequence ID" value="NZ_ATVG01000004.1"/>
</dbReference>
<evidence type="ECO:0000256" key="1">
    <source>
        <dbReference type="SAM" id="SignalP"/>
    </source>
</evidence>
<gene>
    <name evidence="2" type="ORF">CMASS_03045</name>
</gene>
<name>A0ABY7U669_9CORY</name>
<feature type="chain" id="PRO_5045307784" description="Secreted protein" evidence="1">
    <location>
        <begin position="23"/>
        <end position="181"/>
    </location>
</feature>
<accession>A0ABY7U669</accession>
<organism evidence="2 3">
    <name type="scientific">Corynebacterium massiliense DSM 45435</name>
    <dbReference type="NCBI Taxonomy" id="1121364"/>
    <lineage>
        <taxon>Bacteria</taxon>
        <taxon>Bacillati</taxon>
        <taxon>Actinomycetota</taxon>
        <taxon>Actinomycetes</taxon>
        <taxon>Mycobacteriales</taxon>
        <taxon>Corynebacteriaceae</taxon>
        <taxon>Corynebacterium</taxon>
    </lineage>
</organism>
<reference evidence="2 3" key="1">
    <citation type="submission" date="2020-10" db="EMBL/GenBank/DDBJ databases">
        <title>Complete genome sequence of Corynebacterium massiliense DSM 45435, type strain of Corynebacterium massiliense.</title>
        <authorList>
            <person name="Busche T."/>
            <person name="Kalinowski J."/>
            <person name="Ruckert C."/>
        </authorList>
    </citation>
    <scope>NUCLEOTIDE SEQUENCE [LARGE SCALE GENOMIC DNA]</scope>
    <source>
        <strain evidence="2 3">DSM 45435</strain>
    </source>
</reference>
<keyword evidence="3" id="KW-1185">Reference proteome</keyword>
<dbReference type="EMBL" id="CP063189">
    <property type="protein sequence ID" value="WCZ32064.1"/>
    <property type="molecule type" value="Genomic_DNA"/>
</dbReference>
<sequence>MRSLAAITAAILAGLVCTPAAGQTATGNTYTVQSNSTRLLGNVRVSYVDFPTAAGPRPAIQIDADRVVLDNLHVRFPGQPGGFADVWQRTGDGRTTTLNGNFRIVIARLTATPEIAGLASPEPVTVDAAWAPDDVAEHLKEISLDTPDEVSEQLVMRDGSMETYYISADDIRFDEGTSIGL</sequence>
<evidence type="ECO:0000313" key="2">
    <source>
        <dbReference type="EMBL" id="WCZ32064.1"/>
    </source>
</evidence>
<keyword evidence="1" id="KW-0732">Signal</keyword>
<evidence type="ECO:0000313" key="3">
    <source>
        <dbReference type="Proteomes" id="UP001220064"/>
    </source>
</evidence>
<feature type="signal peptide" evidence="1">
    <location>
        <begin position="1"/>
        <end position="22"/>
    </location>
</feature>
<evidence type="ECO:0008006" key="4">
    <source>
        <dbReference type="Google" id="ProtNLM"/>
    </source>
</evidence>
<dbReference type="Proteomes" id="UP001220064">
    <property type="component" value="Chromosome"/>
</dbReference>
<protein>
    <recommendedName>
        <fullName evidence="4">Secreted protein</fullName>
    </recommendedName>
</protein>